<dbReference type="EMBL" id="KK915170">
    <property type="protein sequence ID" value="KDP23930.1"/>
    <property type="molecule type" value="Genomic_DNA"/>
</dbReference>
<sequence>MALKVGVIILFLWCLSQKWNAVIARRLSAEEDSELEEQLKHLTKPAVETILTTYGDTYDCVDFYKQPAFDHPLLKNHSYHFQMKPTSYPTRRRQSNSSSVLKPKLDIWQNGKGCPTGTVPIKRVTKDDLIRAKLAAELYASNLNPQNADKPGVHFAGRRLSNGKYYGAGMSSSLYNPKLVDIKSQYSSSQIKIQNGPDSLIFGWTVNPIVYGDTRTRLFLYTNAGNSHCFNTFCSGFILNRPDIPLDFAFPRLSRKGGPTVGEHFFAYKDAANGDWIFQIEFGSEFSTQAGWCPKKIFTRLADSATYIEWGGEVYSPPNIRSPQMGSGSNLRSRQSNSSSVLKPKLGTWQNGKGCPTGTVPIKRVIQEYIIRAKLAAELYASNLNPQNAAKLGVHVVVCQMESTMELECLLACKIQKVDQHLVNASLFTKMQLMEIGFFKLKYESEYNIQVGGRPQKIFTGLADSATYIEWGGKIYGLPNTPSPQVGFVELHFVRVAQSAQDHNFH</sequence>
<evidence type="ECO:0000259" key="3">
    <source>
        <dbReference type="PROSITE" id="PS52045"/>
    </source>
</evidence>
<dbReference type="Proteomes" id="UP000027138">
    <property type="component" value="Unassembled WGS sequence"/>
</dbReference>
<dbReference type="PROSITE" id="PS52045">
    <property type="entry name" value="NEPROSIN_PEP_CD"/>
    <property type="match status" value="1"/>
</dbReference>
<name>A0A067JVA4_JATCU</name>
<feature type="chain" id="PRO_5001642255" description="Neprosin PEP catalytic domain-containing protein" evidence="2">
    <location>
        <begin position="25"/>
        <end position="506"/>
    </location>
</feature>
<protein>
    <recommendedName>
        <fullName evidence="3">Neprosin PEP catalytic domain-containing protein</fullName>
    </recommendedName>
</protein>
<feature type="domain" description="Neprosin PEP catalytic" evidence="3">
    <location>
        <begin position="146"/>
        <end position="390"/>
    </location>
</feature>
<keyword evidence="2" id="KW-0732">Signal</keyword>
<dbReference type="PANTHER" id="PTHR31589:SF223">
    <property type="entry name" value="PROTEIN, PUTATIVE (DUF239)-RELATED"/>
    <property type="match status" value="1"/>
</dbReference>
<accession>A0A067JVA4</accession>
<feature type="signal peptide" evidence="2">
    <location>
        <begin position="1"/>
        <end position="24"/>
    </location>
</feature>
<evidence type="ECO:0000313" key="5">
    <source>
        <dbReference type="Proteomes" id="UP000027138"/>
    </source>
</evidence>
<dbReference type="Pfam" id="PF14365">
    <property type="entry name" value="Neprosin_AP"/>
    <property type="match status" value="1"/>
</dbReference>
<proteinExistence type="predicted"/>
<keyword evidence="5" id="KW-1185">Reference proteome</keyword>
<dbReference type="Gene3D" id="3.90.1320.10">
    <property type="entry name" value="Outer-capsid protein sigma 3, large lobe"/>
    <property type="match status" value="1"/>
</dbReference>
<gene>
    <name evidence="4" type="ORF">JCGZ_27090</name>
</gene>
<dbReference type="PANTHER" id="PTHR31589">
    <property type="entry name" value="PROTEIN, PUTATIVE (DUF239)-RELATED-RELATED"/>
    <property type="match status" value="1"/>
</dbReference>
<organism evidence="4 5">
    <name type="scientific">Jatropha curcas</name>
    <name type="common">Barbados nut</name>
    <dbReference type="NCBI Taxonomy" id="180498"/>
    <lineage>
        <taxon>Eukaryota</taxon>
        <taxon>Viridiplantae</taxon>
        <taxon>Streptophyta</taxon>
        <taxon>Embryophyta</taxon>
        <taxon>Tracheophyta</taxon>
        <taxon>Spermatophyta</taxon>
        <taxon>Magnoliopsida</taxon>
        <taxon>eudicotyledons</taxon>
        <taxon>Gunneridae</taxon>
        <taxon>Pentapetalae</taxon>
        <taxon>rosids</taxon>
        <taxon>fabids</taxon>
        <taxon>Malpighiales</taxon>
        <taxon>Euphorbiaceae</taxon>
        <taxon>Crotonoideae</taxon>
        <taxon>Jatropheae</taxon>
        <taxon>Jatropha</taxon>
    </lineage>
</organism>
<dbReference type="InterPro" id="IPR025521">
    <property type="entry name" value="Neprosin_propep"/>
</dbReference>
<feature type="region of interest" description="Disordered" evidence="1">
    <location>
        <begin position="319"/>
        <end position="344"/>
    </location>
</feature>
<dbReference type="InterPro" id="IPR004314">
    <property type="entry name" value="Neprosin"/>
</dbReference>
<evidence type="ECO:0000256" key="2">
    <source>
        <dbReference type="SAM" id="SignalP"/>
    </source>
</evidence>
<reference evidence="4 5" key="1">
    <citation type="journal article" date="2014" name="PLoS ONE">
        <title>Global Analysis of Gene Expression Profiles in Physic Nut (Jatropha curcas L.) Seedlings Exposed to Salt Stress.</title>
        <authorList>
            <person name="Zhang L."/>
            <person name="Zhang C."/>
            <person name="Wu P."/>
            <person name="Chen Y."/>
            <person name="Li M."/>
            <person name="Jiang H."/>
            <person name="Wu G."/>
        </authorList>
    </citation>
    <scope>NUCLEOTIDE SEQUENCE [LARGE SCALE GENOMIC DNA]</scope>
    <source>
        <strain evidence="5">cv. GZQX0401</strain>
        <tissue evidence="4">Young leaves</tissue>
    </source>
</reference>
<dbReference type="OrthoDB" id="1858978at2759"/>
<feature type="compositionally biased region" description="Low complexity" evidence="1">
    <location>
        <begin position="326"/>
        <end position="340"/>
    </location>
</feature>
<evidence type="ECO:0000313" key="4">
    <source>
        <dbReference type="EMBL" id="KDP23930.1"/>
    </source>
</evidence>
<evidence type="ECO:0000256" key="1">
    <source>
        <dbReference type="SAM" id="MobiDB-lite"/>
    </source>
</evidence>
<dbReference type="Pfam" id="PF03080">
    <property type="entry name" value="Neprosin"/>
    <property type="match status" value="2"/>
</dbReference>
<dbReference type="STRING" id="180498.A0A067JVA4"/>
<dbReference type="AlphaFoldDB" id="A0A067JVA4"/>
<dbReference type="InterPro" id="IPR053168">
    <property type="entry name" value="Glutamic_endopeptidase"/>
</dbReference>